<dbReference type="SUPFAM" id="SSF53474">
    <property type="entry name" value="alpha/beta-Hydrolases"/>
    <property type="match status" value="1"/>
</dbReference>
<feature type="transmembrane region" description="Helical" evidence="1">
    <location>
        <begin position="15"/>
        <end position="34"/>
    </location>
</feature>
<keyword evidence="2" id="KW-0378">Hydrolase</keyword>
<dbReference type="RefSeq" id="WP_331790478.1">
    <property type="nucleotide sequence ID" value="NZ_BAAAUO010000003.1"/>
</dbReference>
<dbReference type="Gene3D" id="3.40.50.1820">
    <property type="entry name" value="alpha/beta hydrolase"/>
    <property type="match status" value="1"/>
</dbReference>
<gene>
    <name evidence="2" type="ORF">V2V91_01180</name>
</gene>
<dbReference type="EMBL" id="JAZHOV010000001">
    <property type="protein sequence ID" value="MEF2253746.1"/>
    <property type="molecule type" value="Genomic_DNA"/>
</dbReference>
<feature type="transmembrane region" description="Helical" evidence="1">
    <location>
        <begin position="99"/>
        <end position="117"/>
    </location>
</feature>
<dbReference type="Proteomes" id="UP001351900">
    <property type="component" value="Unassembled WGS sequence"/>
</dbReference>
<comment type="caution">
    <text evidence="2">The sequence shown here is derived from an EMBL/GenBank/DDBJ whole genome shotgun (WGS) entry which is preliminary data.</text>
</comment>
<feature type="transmembrane region" description="Helical" evidence="1">
    <location>
        <begin position="74"/>
        <end position="92"/>
    </location>
</feature>
<evidence type="ECO:0000313" key="2">
    <source>
        <dbReference type="EMBL" id="MEF2253746.1"/>
    </source>
</evidence>
<name>A0ABU7V239_9MICO</name>
<feature type="transmembrane region" description="Helical" evidence="1">
    <location>
        <begin position="41"/>
        <end position="62"/>
    </location>
</feature>
<protein>
    <submittedName>
        <fullName evidence="2">Alpha/beta hydrolase-fold protein</fullName>
    </submittedName>
</protein>
<evidence type="ECO:0000256" key="1">
    <source>
        <dbReference type="SAM" id="Phobius"/>
    </source>
</evidence>
<dbReference type="PANTHER" id="PTHR48098">
    <property type="entry name" value="ENTEROCHELIN ESTERASE-RELATED"/>
    <property type="match status" value="1"/>
</dbReference>
<sequence length="432" mass="44263">MRQWFLTLELIDSPILGVLCAIVVALAVVIAWPAPRHPWRWLIALVAGCVGGFLLAVVAEALGAFDGPLPDHAALWIGAGSGFAVAGLVVAFTRPWWRGLLAVVMAVAALMAAALGVNSSYGLTHTPAAVFGIQALDDLPLPALTTSTDDPATLYATWTAPADLSATGRVSALSGEDRIPAEGYSPRDAALYLPPAALVANPPRLPLIVFMMGQPGTPDPTSIAAALDRFAAAHNGLAPIAIVADQLGAIDRDPACHDSATYGAVSTYFTTDIPAWAVAHLNVTADRSRWVIGGYSNGGSCAFAWGAQDPQIWGNVMDISGNEYPGSEHVQQTIDEVFAGDAAAFQAASPSSALVARAGQYAGHVAVFTHGDQDTVFGPGQVSNAALASDAGFTVFSDTIAGAGHGGEALDGGLDFALDSLAPRLGLAPPAG</sequence>
<dbReference type="InterPro" id="IPR000801">
    <property type="entry name" value="Esterase-like"/>
</dbReference>
<keyword evidence="1" id="KW-0812">Transmembrane</keyword>
<keyword evidence="1" id="KW-1133">Transmembrane helix</keyword>
<dbReference type="InterPro" id="IPR029058">
    <property type="entry name" value="AB_hydrolase_fold"/>
</dbReference>
<dbReference type="GO" id="GO:0016787">
    <property type="term" value="F:hydrolase activity"/>
    <property type="evidence" value="ECO:0007669"/>
    <property type="project" value="UniProtKB-KW"/>
</dbReference>
<keyword evidence="3" id="KW-1185">Reference proteome</keyword>
<dbReference type="Pfam" id="PF00756">
    <property type="entry name" value="Esterase"/>
    <property type="match status" value="1"/>
</dbReference>
<dbReference type="PANTHER" id="PTHR48098:SF1">
    <property type="entry name" value="DIACYLGLYCEROL ACYLTRANSFERASE_MYCOLYLTRANSFERASE AG85A"/>
    <property type="match status" value="1"/>
</dbReference>
<reference evidence="2 3" key="1">
    <citation type="submission" date="2024-01" db="EMBL/GenBank/DDBJ databases">
        <title>the genome sequence of strain Microbacterium schleiferi NBRC 15075.</title>
        <authorList>
            <person name="Ding Y."/>
            <person name="Zhang G."/>
        </authorList>
    </citation>
    <scope>NUCLEOTIDE SEQUENCE [LARGE SCALE GENOMIC DNA]</scope>
    <source>
        <strain evidence="2 3">NBRC 15075</strain>
    </source>
</reference>
<accession>A0ABU7V239</accession>
<proteinExistence type="predicted"/>
<dbReference type="InterPro" id="IPR050583">
    <property type="entry name" value="Mycobacterial_A85_antigen"/>
</dbReference>
<evidence type="ECO:0000313" key="3">
    <source>
        <dbReference type="Proteomes" id="UP001351900"/>
    </source>
</evidence>
<organism evidence="2 3">
    <name type="scientific">Microbacterium schleiferi</name>
    <dbReference type="NCBI Taxonomy" id="69362"/>
    <lineage>
        <taxon>Bacteria</taxon>
        <taxon>Bacillati</taxon>
        <taxon>Actinomycetota</taxon>
        <taxon>Actinomycetes</taxon>
        <taxon>Micrococcales</taxon>
        <taxon>Microbacteriaceae</taxon>
        <taxon>Microbacterium</taxon>
    </lineage>
</organism>
<keyword evidence="1" id="KW-0472">Membrane</keyword>